<evidence type="ECO:0008006" key="4">
    <source>
        <dbReference type="Google" id="ProtNLM"/>
    </source>
</evidence>
<evidence type="ECO:0000256" key="1">
    <source>
        <dbReference type="SAM" id="Phobius"/>
    </source>
</evidence>
<accession>A0AAV7EX62</accession>
<reference evidence="2 3" key="1">
    <citation type="submission" date="2021-07" db="EMBL/GenBank/DDBJ databases">
        <title>The Aristolochia fimbriata genome: insights into angiosperm evolution, floral development and chemical biosynthesis.</title>
        <authorList>
            <person name="Jiao Y."/>
        </authorList>
    </citation>
    <scope>NUCLEOTIDE SEQUENCE [LARGE SCALE GENOMIC DNA]</scope>
    <source>
        <strain evidence="2">IBCAS-2021</strain>
        <tissue evidence="2">Leaf</tissue>
    </source>
</reference>
<keyword evidence="3" id="KW-1185">Reference proteome</keyword>
<evidence type="ECO:0000313" key="2">
    <source>
        <dbReference type="EMBL" id="KAG9452994.1"/>
    </source>
</evidence>
<comment type="caution">
    <text evidence="2">The sequence shown here is derived from an EMBL/GenBank/DDBJ whole genome shotgun (WGS) entry which is preliminary data.</text>
</comment>
<dbReference type="EMBL" id="JAINDJ010000003">
    <property type="protein sequence ID" value="KAG9452994.1"/>
    <property type="molecule type" value="Genomic_DNA"/>
</dbReference>
<organism evidence="2 3">
    <name type="scientific">Aristolochia fimbriata</name>
    <name type="common">White veined hardy Dutchman's pipe vine</name>
    <dbReference type="NCBI Taxonomy" id="158543"/>
    <lineage>
        <taxon>Eukaryota</taxon>
        <taxon>Viridiplantae</taxon>
        <taxon>Streptophyta</taxon>
        <taxon>Embryophyta</taxon>
        <taxon>Tracheophyta</taxon>
        <taxon>Spermatophyta</taxon>
        <taxon>Magnoliopsida</taxon>
        <taxon>Magnoliidae</taxon>
        <taxon>Piperales</taxon>
        <taxon>Aristolochiaceae</taxon>
        <taxon>Aristolochia</taxon>
    </lineage>
</organism>
<dbReference type="Proteomes" id="UP000825729">
    <property type="component" value="Unassembled WGS sequence"/>
</dbReference>
<name>A0AAV7EX62_ARIFI</name>
<protein>
    <recommendedName>
        <fullName evidence="4">Sphingomyelin phosphodiesterase 4</fullName>
    </recommendedName>
</protein>
<gene>
    <name evidence="2" type="ORF">H6P81_005898</name>
</gene>
<feature type="transmembrane region" description="Helical" evidence="1">
    <location>
        <begin position="727"/>
        <end position="747"/>
    </location>
</feature>
<evidence type="ECO:0000313" key="3">
    <source>
        <dbReference type="Proteomes" id="UP000825729"/>
    </source>
</evidence>
<dbReference type="PANTHER" id="PTHR31801">
    <property type="entry name" value="ALTERED INHERITANCE OF MITOCHONDRIA PROTEIN 24, MITOCHONDRIAL"/>
    <property type="match status" value="1"/>
</dbReference>
<feature type="transmembrane region" description="Helical" evidence="1">
    <location>
        <begin position="767"/>
        <end position="784"/>
    </location>
</feature>
<dbReference type="PANTHER" id="PTHR31801:SF1">
    <property type="entry name" value="SPHINGOMYELIN PHOSPHODIESTERASE"/>
    <property type="match status" value="1"/>
</dbReference>
<keyword evidence="1" id="KW-0812">Transmembrane</keyword>
<sequence length="799" mass="91326">MESQLKAQELSSIILAASTPTEISAACAAVEDFIRKHVADQMRSFFSVAFPLLIYKIFGFEDASRKSPPSTGWIDQVVASNDGQLASRVFDLLSPSGALFTSILNVDRLALVKYVFPVERVPQWVGLVLQSDKDCRILSDLCPLFKNRLKEDNAQGVCQVQLNVFEYYMFWFAYYPICRGNNENTAEVYCKKRTRFRFESWTSSLPVLASTTRGVGQKAEPKLYLRLLYAYLREFLPSYDVSVYRPYRSSLLHYSPGNDDAILLQAEFVMNTLVHYWLVDNDFSPLPVSLCRSFGVSLPFRMVLGETPPTAGLGEVVKLLVKYINSGSLVEKKVLQEKYDLTERDSGVCNIVKPSRYCETSIRSWSLVMQRSLYRFILRTFLFCPMGSLKNVSEVFSVWIIYLEPWQTATEDFSAFEKWDGQSNSKCKNEQSEVKRSAKKANQNLGCAYTPSWQNYVISNYLFYTSLVVHFLGFAHKFLHTNVETIIEIVLKLLNLLTSSRELVELLKKVDTTYHSKPVGSTSINIFHSSCKYIPTIREQMQDWEDGLSENEADGSFLHEHWNNDLKLFSSGEDGGHHLLKLLILRAEAEIHAVSSDNLPQNLKMLDSLKAQMNYLFDNIDAGNFRSAAPERVLGQPCREEVFTPKHPGFGRRSWADVKYKGDWMRRPISDNEVAWLARLLVKISDWINERLGLDREPCDQEVSYTGWSYLDVPKSDTRDVNGPKEAGWLLLSSLISWILMLVHMALCSMRKYKLRINLRMLGSKKVVSIFVLCTVICSLRRAFGLTLHPPVLLASMMW</sequence>
<dbReference type="InterPro" id="IPR024129">
    <property type="entry name" value="Sphingomy_SMPD4"/>
</dbReference>
<proteinExistence type="predicted"/>
<keyword evidence="1" id="KW-1133">Transmembrane helix</keyword>
<dbReference type="AlphaFoldDB" id="A0AAV7EX62"/>
<dbReference type="Pfam" id="PF14724">
    <property type="entry name" value="mit_SMPDase"/>
    <property type="match status" value="1"/>
</dbReference>
<keyword evidence="1" id="KW-0472">Membrane</keyword>
<dbReference type="GO" id="GO:0050290">
    <property type="term" value="F:sphingomyelin phosphodiesterase D activity"/>
    <property type="evidence" value="ECO:0007669"/>
    <property type="project" value="InterPro"/>
</dbReference>